<protein>
    <recommendedName>
        <fullName evidence="2">Protein kinase domain-containing protein</fullName>
    </recommendedName>
</protein>
<dbReference type="GO" id="GO:0005524">
    <property type="term" value="F:ATP binding"/>
    <property type="evidence" value="ECO:0007669"/>
    <property type="project" value="UniProtKB-UniRule"/>
</dbReference>
<keyword evidence="1" id="KW-0547">Nucleotide-binding</keyword>
<keyword evidence="1" id="KW-0067">ATP-binding</keyword>
<accession>A0A9K3GLY4</accession>
<evidence type="ECO:0000313" key="4">
    <source>
        <dbReference type="Proteomes" id="UP000265618"/>
    </source>
</evidence>
<feature type="non-terminal residue" evidence="3">
    <location>
        <position position="1"/>
    </location>
</feature>
<proteinExistence type="predicted"/>
<feature type="domain" description="Protein kinase" evidence="2">
    <location>
        <begin position="25"/>
        <end position="106"/>
    </location>
</feature>
<dbReference type="SUPFAM" id="SSF56112">
    <property type="entry name" value="Protein kinase-like (PK-like)"/>
    <property type="match status" value="1"/>
</dbReference>
<dbReference type="InterPro" id="IPR000719">
    <property type="entry name" value="Prot_kinase_dom"/>
</dbReference>
<sequence length="106" mass="11777">MSGAQMLPTPTPGVFGTLHRSDITFSDSDLLGEGFYGQVYKGKFKGQTVAVKEVVVKETRNKDDLLITFSRECDLVQLEPHDNLLNLLGAFTHAGDHLYLVSEFME</sequence>
<name>A0A9K3GLY4_9EUKA</name>
<dbReference type="InterPro" id="IPR017441">
    <property type="entry name" value="Protein_kinase_ATP_BS"/>
</dbReference>
<dbReference type="EMBL" id="BDIP01003065">
    <property type="protein sequence ID" value="GIQ87221.1"/>
    <property type="molecule type" value="Genomic_DNA"/>
</dbReference>
<feature type="binding site" evidence="1">
    <location>
        <position position="57"/>
    </location>
    <ligand>
        <name>ATP</name>
        <dbReference type="ChEBI" id="CHEBI:30616"/>
    </ligand>
</feature>
<dbReference type="Proteomes" id="UP000265618">
    <property type="component" value="Unassembled WGS sequence"/>
</dbReference>
<dbReference type="Pfam" id="PF00069">
    <property type="entry name" value="Pkinase"/>
    <property type="match status" value="1"/>
</dbReference>
<dbReference type="PANTHER" id="PTHR27006">
    <property type="entry name" value="PROMASTIGOTE SURFACE ANTIGEN PROTEIN PSA"/>
    <property type="match status" value="1"/>
</dbReference>
<comment type="caution">
    <text evidence="3">The sequence shown here is derived from an EMBL/GenBank/DDBJ whole genome shotgun (WGS) entry which is preliminary data.</text>
</comment>
<dbReference type="PROSITE" id="PS50011">
    <property type="entry name" value="PROTEIN_KINASE_DOM"/>
    <property type="match status" value="1"/>
</dbReference>
<gene>
    <name evidence="3" type="ORF">KIPB_009218</name>
</gene>
<dbReference type="OrthoDB" id="8891264at2759"/>
<dbReference type="AlphaFoldDB" id="A0A9K3GLY4"/>
<dbReference type="PANTHER" id="PTHR27006:SF606">
    <property type="entry name" value="INTERLEUKIN-1 RECEPTOR-ASSOCIATED KINASE 4"/>
    <property type="match status" value="1"/>
</dbReference>
<dbReference type="GO" id="GO:0004672">
    <property type="term" value="F:protein kinase activity"/>
    <property type="evidence" value="ECO:0007669"/>
    <property type="project" value="InterPro"/>
</dbReference>
<evidence type="ECO:0000256" key="1">
    <source>
        <dbReference type="PROSITE-ProRule" id="PRU10141"/>
    </source>
</evidence>
<evidence type="ECO:0000259" key="2">
    <source>
        <dbReference type="PROSITE" id="PS50011"/>
    </source>
</evidence>
<keyword evidence="4" id="KW-1185">Reference proteome</keyword>
<organism evidence="3 4">
    <name type="scientific">Kipferlia bialata</name>
    <dbReference type="NCBI Taxonomy" id="797122"/>
    <lineage>
        <taxon>Eukaryota</taxon>
        <taxon>Metamonada</taxon>
        <taxon>Carpediemonas-like organisms</taxon>
        <taxon>Kipferlia</taxon>
    </lineage>
</organism>
<dbReference type="InterPro" id="IPR011009">
    <property type="entry name" value="Kinase-like_dom_sf"/>
</dbReference>
<evidence type="ECO:0000313" key="3">
    <source>
        <dbReference type="EMBL" id="GIQ87221.1"/>
    </source>
</evidence>
<reference evidence="3 4" key="1">
    <citation type="journal article" date="2018" name="PLoS ONE">
        <title>The draft genome of Kipferlia bialata reveals reductive genome evolution in fornicate parasites.</title>
        <authorList>
            <person name="Tanifuji G."/>
            <person name="Takabayashi S."/>
            <person name="Kume K."/>
            <person name="Takagi M."/>
            <person name="Nakayama T."/>
            <person name="Kamikawa R."/>
            <person name="Inagaki Y."/>
            <person name="Hashimoto T."/>
        </authorList>
    </citation>
    <scope>NUCLEOTIDE SEQUENCE [LARGE SCALE GENOMIC DNA]</scope>
    <source>
        <strain evidence="3">NY0173</strain>
    </source>
</reference>
<dbReference type="Gene3D" id="3.30.200.20">
    <property type="entry name" value="Phosphorylase Kinase, domain 1"/>
    <property type="match status" value="1"/>
</dbReference>
<dbReference type="PROSITE" id="PS00107">
    <property type="entry name" value="PROTEIN_KINASE_ATP"/>
    <property type="match status" value="1"/>
</dbReference>